<dbReference type="Proteomes" id="UP000232638">
    <property type="component" value="Chromosome"/>
</dbReference>
<gene>
    <name evidence="3" type="ORF">THSYN_26430</name>
</gene>
<sequence>MILWLGLLLSPVALAGSDLMLLQQDLTNANQVIAETETELQSTLRVYDQQAIRNVGLRLRELKRRRDKIVHDITQAEATQRRNEAGALLHQRPEIQHRLEVIEPQVDKATAAFDETPTPRRGANLSDLTVREIDLRHKLETANRAARKGPAAADVKPAPTDSRTGRVPP</sequence>
<dbReference type="KEGG" id="tsy:THSYN_26430"/>
<proteinExistence type="predicted"/>
<feature type="region of interest" description="Disordered" evidence="2">
    <location>
        <begin position="141"/>
        <end position="169"/>
    </location>
</feature>
<evidence type="ECO:0000256" key="1">
    <source>
        <dbReference type="SAM" id="Coils"/>
    </source>
</evidence>
<protein>
    <submittedName>
        <fullName evidence="3">Uncharacterized protein</fullName>
    </submittedName>
</protein>
<keyword evidence="4" id="KW-1185">Reference proteome</keyword>
<dbReference type="EMBL" id="CP020370">
    <property type="protein sequence ID" value="AUB84124.1"/>
    <property type="molecule type" value="Genomic_DNA"/>
</dbReference>
<dbReference type="AlphaFoldDB" id="A0A2K8UEW4"/>
<reference evidence="3 4" key="1">
    <citation type="submission" date="2017-03" db="EMBL/GenBank/DDBJ databases">
        <title>Complete genome sequence of Candidatus 'Thiodictyon syntrophicum' sp. nov. strain Cad16T, a photolithoautotroph purple sulfur bacterium isolated from an alpine meromictic lake.</title>
        <authorList>
            <person name="Luedin S.M."/>
            <person name="Pothier J.F."/>
            <person name="Danza F."/>
            <person name="Storelli N."/>
            <person name="Wittwer M."/>
            <person name="Tonolla M."/>
        </authorList>
    </citation>
    <scope>NUCLEOTIDE SEQUENCE [LARGE SCALE GENOMIC DNA]</scope>
    <source>
        <strain evidence="3 4">Cad16T</strain>
    </source>
</reference>
<organism evidence="3 4">
    <name type="scientific">Candidatus Thiodictyon syntrophicum</name>
    <dbReference type="NCBI Taxonomy" id="1166950"/>
    <lineage>
        <taxon>Bacteria</taxon>
        <taxon>Pseudomonadati</taxon>
        <taxon>Pseudomonadota</taxon>
        <taxon>Gammaproteobacteria</taxon>
        <taxon>Chromatiales</taxon>
        <taxon>Chromatiaceae</taxon>
        <taxon>Thiodictyon</taxon>
    </lineage>
</organism>
<feature type="coiled-coil region" evidence="1">
    <location>
        <begin position="19"/>
        <end position="79"/>
    </location>
</feature>
<evidence type="ECO:0000313" key="4">
    <source>
        <dbReference type="Proteomes" id="UP000232638"/>
    </source>
</evidence>
<keyword evidence="1" id="KW-0175">Coiled coil</keyword>
<evidence type="ECO:0000256" key="2">
    <source>
        <dbReference type="SAM" id="MobiDB-lite"/>
    </source>
</evidence>
<accession>A0A2K8UEW4</accession>
<feature type="compositionally biased region" description="Low complexity" evidence="2">
    <location>
        <begin position="142"/>
        <end position="153"/>
    </location>
</feature>
<evidence type="ECO:0000313" key="3">
    <source>
        <dbReference type="EMBL" id="AUB84124.1"/>
    </source>
</evidence>
<name>A0A2K8UEW4_9GAMM</name>